<keyword evidence="2" id="KW-1133">Transmembrane helix</keyword>
<dbReference type="PANTHER" id="PTHR36381:SF1">
    <property type="entry name" value="ETHYLENE-REGULATED TRANSCRIPT 2 (ERT2)"/>
    <property type="match status" value="1"/>
</dbReference>
<dbReference type="EMBL" id="PGOL01003217">
    <property type="protein sequence ID" value="PKI42209.1"/>
    <property type="molecule type" value="Genomic_DNA"/>
</dbReference>
<feature type="compositionally biased region" description="Basic residues" evidence="1">
    <location>
        <begin position="1"/>
        <end position="10"/>
    </location>
</feature>
<evidence type="ECO:0000313" key="6">
    <source>
        <dbReference type="Proteomes" id="UP000233551"/>
    </source>
</evidence>
<feature type="compositionally biased region" description="Basic and acidic residues" evidence="1">
    <location>
        <begin position="83"/>
        <end position="95"/>
    </location>
</feature>
<evidence type="ECO:0000256" key="1">
    <source>
        <dbReference type="SAM" id="MobiDB-lite"/>
    </source>
</evidence>
<dbReference type="STRING" id="22663.A0A218VUB1"/>
<reference evidence="4 6" key="3">
    <citation type="submission" date="2017-11" db="EMBL/GenBank/DDBJ databases">
        <title>De-novo sequencing of pomegranate (Punica granatum L.) genome.</title>
        <authorList>
            <person name="Akparov Z."/>
            <person name="Amiraslanov A."/>
            <person name="Hajiyeva S."/>
            <person name="Abbasov M."/>
            <person name="Kaur K."/>
            <person name="Hamwieh A."/>
            <person name="Solovyev V."/>
            <person name="Salamov A."/>
            <person name="Braich B."/>
            <person name="Kosarev P."/>
            <person name="Mahmoud A."/>
            <person name="Hajiyev E."/>
            <person name="Babayeva S."/>
            <person name="Izzatullayeva V."/>
            <person name="Mammadov A."/>
            <person name="Mammadov A."/>
            <person name="Sharifova S."/>
            <person name="Ojaghi J."/>
            <person name="Eynullazada K."/>
            <person name="Bayramov B."/>
            <person name="Abdulazimova A."/>
            <person name="Shahmuradov I."/>
        </authorList>
    </citation>
    <scope>NUCLEOTIDE SEQUENCE [LARGE SCALE GENOMIC DNA]</scope>
    <source>
        <strain evidence="4">AG2017</strain>
        <strain evidence="6">cv. AG2017</strain>
        <tissue evidence="4">Leaf</tissue>
    </source>
</reference>
<name>A0A218VUB1_PUNGR</name>
<keyword evidence="6" id="KW-1185">Reference proteome</keyword>
<evidence type="ECO:0000313" key="5">
    <source>
        <dbReference type="Proteomes" id="UP000197138"/>
    </source>
</evidence>
<evidence type="ECO:0000256" key="2">
    <source>
        <dbReference type="SAM" id="Phobius"/>
    </source>
</evidence>
<feature type="region of interest" description="Disordered" evidence="1">
    <location>
        <begin position="54"/>
        <end position="95"/>
    </location>
</feature>
<dbReference type="PANTHER" id="PTHR36381">
    <property type="entry name" value="ETHYLENE-REGULATED TRANSCRIPT 2 (ERT2)"/>
    <property type="match status" value="1"/>
</dbReference>
<dbReference type="EMBL" id="MTKT01005880">
    <property type="protein sequence ID" value="OWM63798.1"/>
    <property type="molecule type" value="Genomic_DNA"/>
</dbReference>
<dbReference type="AlphaFoldDB" id="A0A218VUB1"/>
<dbReference type="Proteomes" id="UP000197138">
    <property type="component" value="Unassembled WGS sequence"/>
</dbReference>
<feature type="region of interest" description="Disordered" evidence="1">
    <location>
        <begin position="1"/>
        <end position="36"/>
    </location>
</feature>
<reference evidence="3" key="2">
    <citation type="submission" date="2017-06" db="EMBL/GenBank/DDBJ databases">
        <title>The pomegranate genome and the genomics of punicalagin biosynthesis.</title>
        <authorList>
            <person name="Xu C."/>
        </authorList>
    </citation>
    <scope>NUCLEOTIDE SEQUENCE [LARGE SCALE GENOMIC DNA]</scope>
    <source>
        <tissue evidence="3">Fresh leaf</tissue>
    </source>
</reference>
<proteinExistence type="predicted"/>
<gene>
    <name evidence="3" type="ORF">CDL15_Pgr006060</name>
    <name evidence="4" type="ORF">CRG98_037389</name>
</gene>
<dbReference type="OrthoDB" id="690172at2759"/>
<comment type="caution">
    <text evidence="3">The sequence shown here is derived from an EMBL/GenBank/DDBJ whole genome shotgun (WGS) entry which is preliminary data.</text>
</comment>
<evidence type="ECO:0000313" key="3">
    <source>
        <dbReference type="EMBL" id="OWM63798.1"/>
    </source>
</evidence>
<sequence length="323" mass="35375">MPLPWKKKSRSSSARISRLVADLQSPPKRGGSLVVQTGFPTSLIDLFVKNRDRLKKSSKKTKHSDSRDRPDTPAIDSTPLDPPTHDPRLTSPAEDHAGPALELLADIPEGQVEGGDREFQTEGVRGFPIVAEVPDRGGLGGSCRNRVSSVVWMVFTVVVLALCTKGFVMGITISTAVLLLLEHISKEIPRARRAREIRNYRSKREAFIFEGTEEWHFAEEEIADGGRDSVSPPEGIEGHDESNGEIEALKPETPVLAQNDSLGLIPSPELLRRESSWGSLDAEPVALASAVQGTGDEGTKKKSKIMKRIIVPMKLRNQAKRKG</sequence>
<organism evidence="3 5">
    <name type="scientific">Punica granatum</name>
    <name type="common">Pomegranate</name>
    <dbReference type="NCBI Taxonomy" id="22663"/>
    <lineage>
        <taxon>Eukaryota</taxon>
        <taxon>Viridiplantae</taxon>
        <taxon>Streptophyta</taxon>
        <taxon>Embryophyta</taxon>
        <taxon>Tracheophyta</taxon>
        <taxon>Spermatophyta</taxon>
        <taxon>Magnoliopsida</taxon>
        <taxon>eudicotyledons</taxon>
        <taxon>Gunneridae</taxon>
        <taxon>Pentapetalae</taxon>
        <taxon>rosids</taxon>
        <taxon>malvids</taxon>
        <taxon>Myrtales</taxon>
        <taxon>Lythraceae</taxon>
        <taxon>Punica</taxon>
    </lineage>
</organism>
<feature type="transmembrane region" description="Helical" evidence="2">
    <location>
        <begin position="150"/>
        <end position="181"/>
    </location>
</feature>
<accession>A0A218VUB1</accession>
<evidence type="ECO:0000313" key="4">
    <source>
        <dbReference type="EMBL" id="PKI42209.1"/>
    </source>
</evidence>
<reference evidence="5" key="1">
    <citation type="journal article" date="2017" name="Plant J.">
        <title>The pomegranate (Punica granatum L.) genome and the genomics of punicalagin biosynthesis.</title>
        <authorList>
            <person name="Qin G."/>
            <person name="Xu C."/>
            <person name="Ming R."/>
            <person name="Tang H."/>
            <person name="Guyot R."/>
            <person name="Kramer E.M."/>
            <person name="Hu Y."/>
            <person name="Yi X."/>
            <person name="Qi Y."/>
            <person name="Xu X."/>
            <person name="Gao Z."/>
            <person name="Pan H."/>
            <person name="Jian J."/>
            <person name="Tian Y."/>
            <person name="Yue Z."/>
            <person name="Xu Y."/>
        </authorList>
    </citation>
    <scope>NUCLEOTIDE SEQUENCE [LARGE SCALE GENOMIC DNA]</scope>
    <source>
        <strain evidence="5">cv. Dabenzi</strain>
    </source>
</reference>
<protein>
    <submittedName>
        <fullName evidence="3">Uncharacterized protein</fullName>
    </submittedName>
</protein>
<dbReference type="Proteomes" id="UP000233551">
    <property type="component" value="Unassembled WGS sequence"/>
</dbReference>
<keyword evidence="2" id="KW-0812">Transmembrane</keyword>
<keyword evidence="2" id="KW-0472">Membrane</keyword>
<dbReference type="GeneID" id="116215483"/>